<protein>
    <recommendedName>
        <fullName evidence="11">G-protein coupled receptors family 1 profile domain-containing protein</fullName>
    </recommendedName>
</protein>
<keyword evidence="6 8" id="KW-0675">Receptor</keyword>
<evidence type="ECO:0000259" key="11">
    <source>
        <dbReference type="PROSITE" id="PS50262"/>
    </source>
</evidence>
<keyword evidence="5 10" id="KW-0472">Membrane</keyword>
<feature type="compositionally biased region" description="Low complexity" evidence="9">
    <location>
        <begin position="342"/>
        <end position="355"/>
    </location>
</feature>
<organism evidence="12 13">
    <name type="scientific">Pomacea canaliculata</name>
    <name type="common">Golden apple snail</name>
    <dbReference type="NCBI Taxonomy" id="400727"/>
    <lineage>
        <taxon>Eukaryota</taxon>
        <taxon>Metazoa</taxon>
        <taxon>Spiralia</taxon>
        <taxon>Lophotrochozoa</taxon>
        <taxon>Mollusca</taxon>
        <taxon>Gastropoda</taxon>
        <taxon>Caenogastropoda</taxon>
        <taxon>Architaenioglossa</taxon>
        <taxon>Ampullarioidea</taxon>
        <taxon>Ampullariidae</taxon>
        <taxon>Pomacea</taxon>
    </lineage>
</organism>
<dbReference type="SUPFAM" id="SSF81321">
    <property type="entry name" value="Family A G protein-coupled receptor-like"/>
    <property type="match status" value="1"/>
</dbReference>
<feature type="transmembrane region" description="Helical" evidence="10">
    <location>
        <begin position="133"/>
        <end position="151"/>
    </location>
</feature>
<dbReference type="Pfam" id="PF00001">
    <property type="entry name" value="7tm_1"/>
    <property type="match status" value="1"/>
</dbReference>
<keyword evidence="7 8" id="KW-0807">Transducer</keyword>
<name>A0A2T7NLQ7_POMCA</name>
<dbReference type="EMBL" id="PZQS01000011">
    <property type="protein sequence ID" value="PVD22107.1"/>
    <property type="molecule type" value="Genomic_DNA"/>
</dbReference>
<feature type="transmembrane region" description="Helical" evidence="10">
    <location>
        <begin position="213"/>
        <end position="233"/>
    </location>
</feature>
<evidence type="ECO:0000256" key="2">
    <source>
        <dbReference type="ARBA" id="ARBA00022692"/>
    </source>
</evidence>
<evidence type="ECO:0000256" key="9">
    <source>
        <dbReference type="SAM" id="MobiDB-lite"/>
    </source>
</evidence>
<evidence type="ECO:0000256" key="1">
    <source>
        <dbReference type="ARBA" id="ARBA00004141"/>
    </source>
</evidence>
<dbReference type="GO" id="GO:0005886">
    <property type="term" value="C:plasma membrane"/>
    <property type="evidence" value="ECO:0007669"/>
    <property type="project" value="TreeGrafter"/>
</dbReference>
<comment type="subcellular location">
    <subcellularLocation>
        <location evidence="1">Membrane</location>
        <topology evidence="1">Multi-pass membrane protein</topology>
    </subcellularLocation>
</comment>
<dbReference type="InterPro" id="IPR017452">
    <property type="entry name" value="GPCR_Rhodpsn_7TM"/>
</dbReference>
<dbReference type="OMA" id="TIRWFIQ"/>
<evidence type="ECO:0000256" key="3">
    <source>
        <dbReference type="ARBA" id="ARBA00022989"/>
    </source>
</evidence>
<feature type="transmembrane region" description="Helical" evidence="10">
    <location>
        <begin position="485"/>
        <end position="504"/>
    </location>
</feature>
<evidence type="ECO:0000256" key="8">
    <source>
        <dbReference type="RuleBase" id="RU000688"/>
    </source>
</evidence>
<dbReference type="PANTHER" id="PTHR24243:SF224">
    <property type="entry name" value="G-PROTEIN COUPLED RECEPTOR 19-RELATED"/>
    <property type="match status" value="1"/>
</dbReference>
<keyword evidence="4 8" id="KW-0297">G-protein coupled receptor</keyword>
<dbReference type="GO" id="GO:0004930">
    <property type="term" value="F:G protein-coupled receptor activity"/>
    <property type="evidence" value="ECO:0007669"/>
    <property type="project" value="UniProtKB-KW"/>
</dbReference>
<dbReference type="InterPro" id="IPR000276">
    <property type="entry name" value="GPCR_Rhodpsn"/>
</dbReference>
<feature type="transmembrane region" description="Helical" evidence="10">
    <location>
        <begin position="171"/>
        <end position="192"/>
    </location>
</feature>
<dbReference type="PROSITE" id="PS50262">
    <property type="entry name" value="G_PROTEIN_RECEP_F1_2"/>
    <property type="match status" value="1"/>
</dbReference>
<feature type="region of interest" description="Disordered" evidence="9">
    <location>
        <begin position="437"/>
        <end position="457"/>
    </location>
</feature>
<keyword evidence="2 8" id="KW-0812">Transmembrane</keyword>
<feature type="region of interest" description="Disordered" evidence="9">
    <location>
        <begin position="403"/>
        <end position="422"/>
    </location>
</feature>
<proteinExistence type="inferred from homology"/>
<dbReference type="PANTHER" id="PTHR24243">
    <property type="entry name" value="G-PROTEIN COUPLED RECEPTOR"/>
    <property type="match status" value="1"/>
</dbReference>
<dbReference type="CDD" id="cd00637">
    <property type="entry name" value="7tm_classA_rhodopsin-like"/>
    <property type="match status" value="1"/>
</dbReference>
<feature type="transmembrane region" description="Helical" evidence="10">
    <location>
        <begin position="267"/>
        <end position="287"/>
    </location>
</feature>
<keyword evidence="13" id="KW-1185">Reference proteome</keyword>
<dbReference type="Gene3D" id="1.20.1070.10">
    <property type="entry name" value="Rhodopsin 7-helix transmembrane proteins"/>
    <property type="match status" value="2"/>
</dbReference>
<dbReference type="PRINTS" id="PR00237">
    <property type="entry name" value="GPCRRHODOPSN"/>
</dbReference>
<dbReference type="Proteomes" id="UP000245119">
    <property type="component" value="Linkage Group LG11"/>
</dbReference>
<dbReference type="PROSITE" id="PS00237">
    <property type="entry name" value="G_PROTEIN_RECEP_F1_1"/>
    <property type="match status" value="1"/>
</dbReference>
<keyword evidence="3 10" id="KW-1133">Transmembrane helix</keyword>
<evidence type="ECO:0000256" key="4">
    <source>
        <dbReference type="ARBA" id="ARBA00023040"/>
    </source>
</evidence>
<dbReference type="AlphaFoldDB" id="A0A2T7NLQ7"/>
<feature type="transmembrane region" description="Helical" evidence="10">
    <location>
        <begin position="96"/>
        <end position="121"/>
    </location>
</feature>
<feature type="domain" description="G-protein coupled receptors family 1 profile" evidence="11">
    <location>
        <begin position="114"/>
        <end position="544"/>
    </location>
</feature>
<gene>
    <name evidence="12" type="ORF">C0Q70_17911</name>
</gene>
<comment type="similarity">
    <text evidence="8">Belongs to the G-protein coupled receptor 1 family.</text>
</comment>
<sequence length="566" mass="62650">MKEANSVSTTKSQWSRVGPATTRVDWFSATGSMDSATRVRAFSDNMLSTAKWESEVDDGTFLWSTRNTTTAARNATHPLHDMEDFLRQKNDEFTMLVIPAIVFLGILFVIGVIGNTLVLYVYNRKLHKGTIRWFIQALAIFDLLSCLVAIPGETIDMRNNYTFGGSPMCKILRSVNMFCTVASGMTLMVVAVERYKRICTPLRKQISPRQARIIIGVCTLAALVCASPAAVIYGKQTVQTDNAAINGSDCSTSDVFLGTVYPMAFSSFQFVLFLAGAAALIVLYILIGRKIWSHERFRRIGFNTGINRRISFIFAGGSECSSPTTDDVVFTFPYRRNGDEASSSSNSNHSNNNNNDDQAGQAGPEFQQANIPSVKSEPHIAGKCSTTSFEKSRDSPMIAQFDSSRIATSGPKSSIPTSSTAASLTMVPTNTLTFKSNQRERAKSAGESTLKGRYRRRSTVHTQADIRRFLNRSDSVNSGTRRTTLMLFLITMVFLLSFLPYLVLNVLKVLDDDSLSGDGNAWEVAHNILLRSYFINSVANPVIYSFCSRTFRTECSRVLHCSCCRK</sequence>
<evidence type="ECO:0000256" key="5">
    <source>
        <dbReference type="ARBA" id="ARBA00023136"/>
    </source>
</evidence>
<reference evidence="12 13" key="1">
    <citation type="submission" date="2018-04" db="EMBL/GenBank/DDBJ databases">
        <title>The genome of golden apple snail Pomacea canaliculata provides insight into stress tolerance and invasive adaptation.</title>
        <authorList>
            <person name="Liu C."/>
            <person name="Liu B."/>
            <person name="Ren Y."/>
            <person name="Zhang Y."/>
            <person name="Wang H."/>
            <person name="Li S."/>
            <person name="Jiang F."/>
            <person name="Yin L."/>
            <person name="Zhang G."/>
            <person name="Qian W."/>
            <person name="Fan W."/>
        </authorList>
    </citation>
    <scope>NUCLEOTIDE SEQUENCE [LARGE SCALE GENOMIC DNA]</scope>
    <source>
        <strain evidence="12">SZHN2017</strain>
        <tissue evidence="12">Muscle</tissue>
    </source>
</reference>
<accession>A0A2T7NLQ7</accession>
<comment type="caution">
    <text evidence="12">The sequence shown here is derived from an EMBL/GenBank/DDBJ whole genome shotgun (WGS) entry which is preliminary data.</text>
</comment>
<feature type="region of interest" description="Disordered" evidence="9">
    <location>
        <begin position="339"/>
        <end position="396"/>
    </location>
</feature>
<evidence type="ECO:0000313" key="12">
    <source>
        <dbReference type="EMBL" id="PVD22107.1"/>
    </source>
</evidence>
<evidence type="ECO:0000256" key="10">
    <source>
        <dbReference type="SAM" id="Phobius"/>
    </source>
</evidence>
<dbReference type="OrthoDB" id="6082926at2759"/>
<evidence type="ECO:0000256" key="6">
    <source>
        <dbReference type="ARBA" id="ARBA00023170"/>
    </source>
</evidence>
<evidence type="ECO:0000256" key="7">
    <source>
        <dbReference type="ARBA" id="ARBA00023224"/>
    </source>
</evidence>
<evidence type="ECO:0000313" key="13">
    <source>
        <dbReference type="Proteomes" id="UP000245119"/>
    </source>
</evidence>